<keyword evidence="3" id="KW-0694">RNA-binding</keyword>
<dbReference type="Gene3D" id="3.30.2130.30">
    <property type="match status" value="1"/>
</dbReference>
<dbReference type="PANTHER" id="PTHR47313">
    <property type="entry name" value="RIBOSOMAL RNA LARGE SUBUNIT METHYLTRANSFERASE K/L"/>
    <property type="match status" value="1"/>
</dbReference>
<reference evidence="5 6" key="1">
    <citation type="submission" date="2022-08" db="EMBL/GenBank/DDBJ databases">
        <title>Reclassification of Massilia species as members of the genera Telluria, Duganella, Pseudoduganella, Mokoshia gen. nov. and Zemynaea gen. nov. using orthogonal and non-orthogonal genome-based approaches.</title>
        <authorList>
            <person name="Bowman J.P."/>
        </authorList>
    </citation>
    <scope>NUCLEOTIDE SEQUENCE [LARGE SCALE GENOMIC DNA]</scope>
    <source>
        <strain evidence="5 6">JCM 31605</strain>
    </source>
</reference>
<evidence type="ECO:0000313" key="5">
    <source>
        <dbReference type="EMBL" id="MCS0810646.1"/>
    </source>
</evidence>
<protein>
    <submittedName>
        <fullName evidence="5">Class I SAM-dependent RNA methyltransferase</fullName>
    </submittedName>
</protein>
<name>A0ABT2DH47_9BURK</name>
<organism evidence="5 6">
    <name type="scientific">Massilia agilis</name>
    <dbReference type="NCBI Taxonomy" id="1811226"/>
    <lineage>
        <taxon>Bacteria</taxon>
        <taxon>Pseudomonadati</taxon>
        <taxon>Pseudomonadota</taxon>
        <taxon>Betaproteobacteria</taxon>
        <taxon>Burkholderiales</taxon>
        <taxon>Oxalobacteraceae</taxon>
        <taxon>Telluria group</taxon>
        <taxon>Massilia</taxon>
    </lineage>
</organism>
<dbReference type="InterPro" id="IPR053943">
    <property type="entry name" value="RlmKL-like_Mtase_CS"/>
</dbReference>
<dbReference type="CDD" id="cd11715">
    <property type="entry name" value="THUMP_AdoMetMT"/>
    <property type="match status" value="1"/>
</dbReference>
<dbReference type="Pfam" id="PF02926">
    <property type="entry name" value="THUMP"/>
    <property type="match status" value="1"/>
</dbReference>
<dbReference type="InterPro" id="IPR004114">
    <property type="entry name" value="THUMP_dom"/>
</dbReference>
<keyword evidence="6" id="KW-1185">Reference proteome</keyword>
<dbReference type="PROSITE" id="PS51165">
    <property type="entry name" value="THUMP"/>
    <property type="match status" value="1"/>
</dbReference>
<dbReference type="Pfam" id="PF22020">
    <property type="entry name" value="RlmL_1st"/>
    <property type="match status" value="1"/>
</dbReference>
<dbReference type="Gene3D" id="3.40.50.150">
    <property type="entry name" value="Vaccinia Virus protein VP39"/>
    <property type="match status" value="1"/>
</dbReference>
<dbReference type="Proteomes" id="UP001206126">
    <property type="component" value="Unassembled WGS sequence"/>
</dbReference>
<evidence type="ECO:0000256" key="3">
    <source>
        <dbReference type="PROSITE-ProRule" id="PRU00529"/>
    </source>
</evidence>
<evidence type="ECO:0000256" key="2">
    <source>
        <dbReference type="ARBA" id="ARBA00022679"/>
    </source>
</evidence>
<comment type="caution">
    <text evidence="5">The sequence shown here is derived from an EMBL/GenBank/DDBJ whole genome shotgun (WGS) entry which is preliminary data.</text>
</comment>
<keyword evidence="1 5" id="KW-0489">Methyltransferase</keyword>
<dbReference type="Pfam" id="PF01170">
    <property type="entry name" value="UPF0020"/>
    <property type="match status" value="1"/>
</dbReference>
<gene>
    <name evidence="5" type="ORF">NX774_22210</name>
</gene>
<sequence length="393" mass="44360">MEAALAEELGEIAQQSTTLKVHNQVPGGVHCSGSLVDSYRINLHSRIASRVLMRVAMSSYDNENDIYDLVLAQPWEDWFNWDQTIRVDLTAVKSPLKSLEFTTLKIKDAVCDRFRDQFGKRPSVNTRTPDMRIFGFLDQRNFTIYLDTSGEALFKRGWREETGDAPLRENLAAGLLRVAGWKPGIPLFDPMCGSGTILIEAAQMVQGIPPGARRRFAFEKFRDFDRDAWQQIKTAIKPNALPAEPTIFGSDISGDMVAMTRHNLRRAGILFEVPLKQIEAQQVQPPVATPGILLTNPPYGERIGVRGDRTLPQDEMANQFYASFSTTLKQRFAGWTVFLFTADLALPKLLRLKEARKTPFFNGALECRLFRFDMVAGFNRREEAKPKQASPQS</sequence>
<dbReference type="PROSITE" id="PS01261">
    <property type="entry name" value="UPF0020"/>
    <property type="match status" value="1"/>
</dbReference>
<dbReference type="SUPFAM" id="SSF53335">
    <property type="entry name" value="S-adenosyl-L-methionine-dependent methyltransferases"/>
    <property type="match status" value="1"/>
</dbReference>
<dbReference type="SMART" id="SM00981">
    <property type="entry name" value="THUMP"/>
    <property type="match status" value="1"/>
</dbReference>
<dbReference type="InterPro" id="IPR054170">
    <property type="entry name" value="RlmL_1st"/>
</dbReference>
<dbReference type="GO" id="GO:0008168">
    <property type="term" value="F:methyltransferase activity"/>
    <property type="evidence" value="ECO:0007669"/>
    <property type="project" value="UniProtKB-KW"/>
</dbReference>
<evidence type="ECO:0000313" key="6">
    <source>
        <dbReference type="Proteomes" id="UP001206126"/>
    </source>
</evidence>
<dbReference type="PANTHER" id="PTHR47313:SF1">
    <property type="entry name" value="RIBOSOMAL RNA LARGE SUBUNIT METHYLTRANSFERASE K_L"/>
    <property type="match status" value="1"/>
</dbReference>
<dbReference type="GO" id="GO:0032259">
    <property type="term" value="P:methylation"/>
    <property type="evidence" value="ECO:0007669"/>
    <property type="project" value="UniProtKB-KW"/>
</dbReference>
<dbReference type="InterPro" id="IPR000241">
    <property type="entry name" value="RlmKL-like_Mtase"/>
</dbReference>
<dbReference type="InterPro" id="IPR029063">
    <property type="entry name" value="SAM-dependent_MTases_sf"/>
</dbReference>
<accession>A0ABT2DH47</accession>
<proteinExistence type="predicted"/>
<keyword evidence="2" id="KW-0808">Transferase</keyword>
<dbReference type="EMBL" id="JANUHB010000007">
    <property type="protein sequence ID" value="MCS0810646.1"/>
    <property type="molecule type" value="Genomic_DNA"/>
</dbReference>
<evidence type="ECO:0000259" key="4">
    <source>
        <dbReference type="PROSITE" id="PS51165"/>
    </source>
</evidence>
<feature type="domain" description="THUMP" evidence="4">
    <location>
        <begin position="37"/>
        <end position="148"/>
    </location>
</feature>
<evidence type="ECO:0000256" key="1">
    <source>
        <dbReference type="ARBA" id="ARBA00022603"/>
    </source>
</evidence>